<dbReference type="PROSITE" id="PS51704">
    <property type="entry name" value="GP_PDE"/>
    <property type="match status" value="1"/>
</dbReference>
<dbReference type="Gene3D" id="3.20.20.190">
    <property type="entry name" value="Phosphatidylinositol (PI) phosphodiesterase"/>
    <property type="match status" value="1"/>
</dbReference>
<dbReference type="RefSeq" id="WP_073612786.1">
    <property type="nucleotide sequence ID" value="NZ_FRFE01000005.1"/>
</dbReference>
<dbReference type="Pfam" id="PF03009">
    <property type="entry name" value="GDPD"/>
    <property type="match status" value="1"/>
</dbReference>
<dbReference type="InterPro" id="IPR030395">
    <property type="entry name" value="GP_PDE_dom"/>
</dbReference>
<dbReference type="PANTHER" id="PTHR46211">
    <property type="entry name" value="GLYCEROPHOSPHORYL DIESTER PHOSPHODIESTERASE"/>
    <property type="match status" value="1"/>
</dbReference>
<name>A0A1M7Y2W6_9BACT</name>
<organism evidence="2 3">
    <name type="scientific">Desulfopila aestuarii DSM 18488</name>
    <dbReference type="NCBI Taxonomy" id="1121416"/>
    <lineage>
        <taxon>Bacteria</taxon>
        <taxon>Pseudomonadati</taxon>
        <taxon>Thermodesulfobacteriota</taxon>
        <taxon>Desulfobulbia</taxon>
        <taxon>Desulfobulbales</taxon>
        <taxon>Desulfocapsaceae</taxon>
        <taxon>Desulfopila</taxon>
    </lineage>
</organism>
<dbReference type="Proteomes" id="UP000184603">
    <property type="component" value="Unassembled WGS sequence"/>
</dbReference>
<proteinExistence type="predicted"/>
<keyword evidence="3" id="KW-1185">Reference proteome</keyword>
<dbReference type="GO" id="GO:0006629">
    <property type="term" value="P:lipid metabolic process"/>
    <property type="evidence" value="ECO:0007669"/>
    <property type="project" value="InterPro"/>
</dbReference>
<evidence type="ECO:0000313" key="2">
    <source>
        <dbReference type="EMBL" id="SHO46370.1"/>
    </source>
</evidence>
<protein>
    <submittedName>
        <fullName evidence="2">Glycerophosphoryl diester phosphodiesterase</fullName>
    </submittedName>
</protein>
<dbReference type="SUPFAM" id="SSF51695">
    <property type="entry name" value="PLC-like phosphodiesterases"/>
    <property type="match status" value="1"/>
</dbReference>
<dbReference type="STRING" id="1121416.SAMN02745220_01452"/>
<evidence type="ECO:0000313" key="3">
    <source>
        <dbReference type="Proteomes" id="UP000184603"/>
    </source>
</evidence>
<dbReference type="EMBL" id="FRFE01000005">
    <property type="protein sequence ID" value="SHO46370.1"/>
    <property type="molecule type" value="Genomic_DNA"/>
</dbReference>
<gene>
    <name evidence="2" type="ORF">SAMN02745220_01452</name>
</gene>
<sequence>MQPMVKYHEEKRFPTLVAHRGASFYAPENTMPSFELAWKQGATLVEGDFWLTADDHIVCIHDPTTSRTAPGSPEIDVCNSRYDEFCGYDVGSWKAEHYNGTHIPLLEEILAGMPEGSGVYIEIKQDTDRIIDVLQEVIAKSHVDLSQITLISFNANIVQRAKKLVPAMRAFLLFDPEGKEATKAARLSLSELITIARDVGADGLDLGKSSKIDNDYASQILSAGLELHVWTVNTLEDALRYAELGFSTLTTDRPADLCREIEEHFQNS</sequence>
<feature type="domain" description="GP-PDE" evidence="1">
    <location>
        <begin position="14"/>
        <end position="261"/>
    </location>
</feature>
<dbReference type="PANTHER" id="PTHR46211:SF1">
    <property type="entry name" value="GLYCEROPHOSPHODIESTER PHOSPHODIESTERASE, CYTOPLASMIC"/>
    <property type="match status" value="1"/>
</dbReference>
<dbReference type="InterPro" id="IPR017946">
    <property type="entry name" value="PLC-like_Pdiesterase_TIM-brl"/>
</dbReference>
<reference evidence="2 3" key="1">
    <citation type="submission" date="2016-12" db="EMBL/GenBank/DDBJ databases">
        <authorList>
            <person name="Song W.-J."/>
            <person name="Kurnit D.M."/>
        </authorList>
    </citation>
    <scope>NUCLEOTIDE SEQUENCE [LARGE SCALE GENOMIC DNA]</scope>
    <source>
        <strain evidence="2 3">DSM 18488</strain>
    </source>
</reference>
<evidence type="ECO:0000259" key="1">
    <source>
        <dbReference type="PROSITE" id="PS51704"/>
    </source>
</evidence>
<accession>A0A1M7Y2W6</accession>
<dbReference type="AlphaFoldDB" id="A0A1M7Y2W6"/>
<dbReference type="OrthoDB" id="9787897at2"/>
<dbReference type="GO" id="GO:0008081">
    <property type="term" value="F:phosphoric diester hydrolase activity"/>
    <property type="evidence" value="ECO:0007669"/>
    <property type="project" value="InterPro"/>
</dbReference>